<dbReference type="AlphaFoldDB" id="A0A4D7YU05"/>
<dbReference type="EMBL" id="CP039922">
    <property type="protein sequence ID" value="QCL94629.1"/>
    <property type="molecule type" value="Genomic_DNA"/>
</dbReference>
<organism evidence="1 2">
    <name type="scientific">Agrobacterium tumefaciens</name>
    <dbReference type="NCBI Taxonomy" id="358"/>
    <lineage>
        <taxon>Bacteria</taxon>
        <taxon>Pseudomonadati</taxon>
        <taxon>Pseudomonadota</taxon>
        <taxon>Alphaproteobacteria</taxon>
        <taxon>Hyphomicrobiales</taxon>
        <taxon>Rhizobiaceae</taxon>
        <taxon>Rhizobium/Agrobacterium group</taxon>
        <taxon>Agrobacterium</taxon>
        <taxon>Agrobacterium tumefaciens complex</taxon>
    </lineage>
</organism>
<evidence type="ECO:0000313" key="2">
    <source>
        <dbReference type="Proteomes" id="UP000298649"/>
    </source>
</evidence>
<gene>
    <name evidence="1" type="ORF">CFBP7129_10805</name>
</gene>
<dbReference type="Proteomes" id="UP000298649">
    <property type="component" value="Chromosome circular"/>
</dbReference>
<accession>A0A4D7YU05</accession>
<sequence length="65" mass="7733">MQQFLLRFRWKSACVRIYLKSGGHRGLKRREFPLKILFQLVFISLSRGGGRREGQEITYLHLVKI</sequence>
<proteinExistence type="predicted"/>
<name>A0A4D7YU05_AGRTU</name>
<reference evidence="1 2" key="1">
    <citation type="submission" date="2019-04" db="EMBL/GenBank/DDBJ databases">
        <title>Complete genome sequence of Agrobacterium tumefaciens CFBP7129.</title>
        <authorList>
            <person name="Haryono M."/>
            <person name="Lin Y.-C."/>
            <person name="Lai E.-M."/>
            <person name="Kuo C.-H."/>
        </authorList>
    </citation>
    <scope>NUCLEOTIDE SEQUENCE [LARGE SCALE GENOMIC DNA]</scope>
    <source>
        <strain evidence="1 2">CFBP7129</strain>
    </source>
</reference>
<evidence type="ECO:0000313" key="1">
    <source>
        <dbReference type="EMBL" id="QCL94629.1"/>
    </source>
</evidence>
<protein>
    <submittedName>
        <fullName evidence="1">Uncharacterized protein</fullName>
    </submittedName>
</protein>